<dbReference type="AlphaFoldDB" id="A0A3L6L9H1"/>
<proteinExistence type="inferred from homology"/>
<dbReference type="PANTHER" id="PTHR12901:SF10">
    <property type="entry name" value="COENZYME Q-BINDING PROTEIN COQ10, MITOCHONDRIAL"/>
    <property type="match status" value="1"/>
</dbReference>
<dbReference type="SUPFAM" id="SSF55961">
    <property type="entry name" value="Bet v1-like"/>
    <property type="match status" value="1"/>
</dbReference>
<evidence type="ECO:0000256" key="3">
    <source>
        <dbReference type="ARBA" id="ARBA00024947"/>
    </source>
</evidence>
<dbReference type="Gene3D" id="3.30.530.20">
    <property type="match status" value="1"/>
</dbReference>
<dbReference type="Proteomes" id="UP000266743">
    <property type="component" value="Chromosome 4"/>
</dbReference>
<dbReference type="CDD" id="cd07813">
    <property type="entry name" value="COQ10p_like"/>
    <property type="match status" value="1"/>
</dbReference>
<feature type="region of interest" description="Disordered" evidence="4">
    <location>
        <begin position="75"/>
        <end position="102"/>
    </location>
</feature>
<comment type="subunit">
    <text evidence="2">Interacts with coenzyme Q.</text>
</comment>
<reference evidence="6" key="1">
    <citation type="submission" date="2018-09" db="EMBL/GenBank/DDBJ databases">
        <title>whole genome sequence of T. equiperdum IVM-t1 strain.</title>
        <authorList>
            <person name="Suganuma K."/>
        </authorList>
    </citation>
    <scope>NUCLEOTIDE SEQUENCE [LARGE SCALE GENOMIC DNA]</scope>
    <source>
        <strain evidence="6">IVM-t1</strain>
    </source>
</reference>
<dbReference type="GO" id="GO:0005739">
    <property type="term" value="C:mitochondrion"/>
    <property type="evidence" value="ECO:0007669"/>
    <property type="project" value="TreeGrafter"/>
</dbReference>
<evidence type="ECO:0000259" key="5">
    <source>
        <dbReference type="Pfam" id="PF03364"/>
    </source>
</evidence>
<dbReference type="GO" id="GO:0045333">
    <property type="term" value="P:cellular respiration"/>
    <property type="evidence" value="ECO:0007669"/>
    <property type="project" value="InterPro"/>
</dbReference>
<feature type="region of interest" description="Disordered" evidence="4">
    <location>
        <begin position="202"/>
        <end position="224"/>
    </location>
</feature>
<evidence type="ECO:0000256" key="2">
    <source>
        <dbReference type="ARBA" id="ARBA00011814"/>
    </source>
</evidence>
<dbReference type="InterPro" id="IPR023393">
    <property type="entry name" value="START-like_dom_sf"/>
</dbReference>
<dbReference type="Pfam" id="PF03364">
    <property type="entry name" value="Polyketide_cyc"/>
    <property type="match status" value="1"/>
</dbReference>
<evidence type="ECO:0000256" key="1">
    <source>
        <dbReference type="ARBA" id="ARBA00006885"/>
    </source>
</evidence>
<dbReference type="EMBL" id="QSBY01000004">
    <property type="protein sequence ID" value="RHW73262.1"/>
    <property type="molecule type" value="Genomic_DNA"/>
</dbReference>
<comment type="similarity">
    <text evidence="1">Belongs to the COQ10 family.</text>
</comment>
<dbReference type="PANTHER" id="PTHR12901">
    <property type="entry name" value="SPERM PROTEIN HOMOLOG"/>
    <property type="match status" value="1"/>
</dbReference>
<feature type="domain" description="Coenzyme Q-binding protein COQ10 START" evidence="5">
    <location>
        <begin position="170"/>
        <end position="314"/>
    </location>
</feature>
<dbReference type="GO" id="GO:0048039">
    <property type="term" value="F:ubiquinone binding"/>
    <property type="evidence" value="ECO:0007669"/>
    <property type="project" value="InterPro"/>
</dbReference>
<accession>A0A3L6L9H1</accession>
<gene>
    <name evidence="6" type="ORF">DPX39_040065000</name>
</gene>
<evidence type="ECO:0000256" key="4">
    <source>
        <dbReference type="SAM" id="MobiDB-lite"/>
    </source>
</evidence>
<organism evidence="6">
    <name type="scientific">Trypanosoma brucei equiperdum</name>
    <dbReference type="NCBI Taxonomy" id="630700"/>
    <lineage>
        <taxon>Eukaryota</taxon>
        <taxon>Discoba</taxon>
        <taxon>Euglenozoa</taxon>
        <taxon>Kinetoplastea</taxon>
        <taxon>Metakinetoplastina</taxon>
        <taxon>Trypanosomatida</taxon>
        <taxon>Trypanosomatidae</taxon>
        <taxon>Trypanosoma</taxon>
    </lineage>
</organism>
<dbReference type="InterPro" id="IPR044996">
    <property type="entry name" value="COQ10-like"/>
</dbReference>
<name>A0A3L6L9H1_9TRYP</name>
<evidence type="ECO:0000313" key="6">
    <source>
        <dbReference type="EMBL" id="RHW73262.1"/>
    </source>
</evidence>
<comment type="function">
    <text evidence="3">Required for the function of coenzyme Q in the respiratory chain. May serve as a chaperone or may be involved in the transport of Q6 from its site of synthesis to the catalytic sites of the respiratory complexes.</text>
</comment>
<protein>
    <submittedName>
        <fullName evidence="6">Polyketide cyclase / dehydrase and lipid transport</fullName>
    </submittedName>
</protein>
<feature type="compositionally biased region" description="Low complexity" evidence="4">
    <location>
        <begin position="89"/>
        <end position="100"/>
    </location>
</feature>
<comment type="caution">
    <text evidence="6">The sequence shown here is derived from an EMBL/GenBank/DDBJ whole genome shotgun (WGS) entry which is preliminary data.</text>
</comment>
<dbReference type="InterPro" id="IPR005031">
    <property type="entry name" value="COQ10_START"/>
</dbReference>
<sequence>MRFVSRRLSFLSPPIIPLPKPAPTADAKPFFAPSNNEKGSAAFASPSTKHQTYVKKNATSSSGAATLESATAKATRSAQAAGEPCTKFNGSSTNGTSRSGDNCAAEKVHHLPRFLSPDNIIKRVATPALFAASIVADTLNAPAALSGGSSAVNEEGGLQKYVEHCMLGWSPSELYNVVADVSQYSVFLPWCLDSTVPQVGPLGTTETASETPNGNANVSGNDNGNGVAPATLEMLATLTVGFSFFREKYTSRVLLDPHKRVEAMLTEDEHKKRPAALRNLKCVWEFHEVPDSPRKVEVRFLVSFAFKNPMYSKLIMSHVVSIMTTSFEKHCEVLYGPPSCVRVHLPHN</sequence>
<feature type="compositionally biased region" description="Polar residues" evidence="4">
    <location>
        <begin position="204"/>
        <end position="224"/>
    </location>
</feature>